<gene>
    <name evidence="2" type="ORF">ROZALSC1DRAFT_25866</name>
</gene>
<evidence type="ECO:0000256" key="1">
    <source>
        <dbReference type="SAM" id="MobiDB-lite"/>
    </source>
</evidence>
<feature type="compositionally biased region" description="Basic and acidic residues" evidence="1">
    <location>
        <begin position="210"/>
        <end position="220"/>
    </location>
</feature>
<reference evidence="3" key="1">
    <citation type="journal article" date="2018" name="Nat. Microbiol.">
        <title>Leveraging single-cell genomics to expand the fungal tree of life.</title>
        <authorList>
            <person name="Ahrendt S.R."/>
            <person name="Quandt C.A."/>
            <person name="Ciobanu D."/>
            <person name="Clum A."/>
            <person name="Salamov A."/>
            <person name="Andreopoulos B."/>
            <person name="Cheng J.F."/>
            <person name="Woyke T."/>
            <person name="Pelin A."/>
            <person name="Henrissat B."/>
            <person name="Reynolds N.K."/>
            <person name="Benny G.L."/>
            <person name="Smith M.E."/>
            <person name="James T.Y."/>
            <person name="Grigoriev I.V."/>
        </authorList>
    </citation>
    <scope>NUCLEOTIDE SEQUENCE [LARGE SCALE GENOMIC DNA]</scope>
    <source>
        <strain evidence="3">CSF55</strain>
    </source>
</reference>
<accession>A0A4P9YAI0</accession>
<dbReference type="AlphaFoldDB" id="A0A4P9YAI0"/>
<dbReference type="EMBL" id="ML007317">
    <property type="protein sequence ID" value="RKP15934.1"/>
    <property type="molecule type" value="Genomic_DNA"/>
</dbReference>
<feature type="region of interest" description="Disordered" evidence="1">
    <location>
        <begin position="199"/>
        <end position="220"/>
    </location>
</feature>
<organism evidence="2 3">
    <name type="scientific">Rozella allomycis (strain CSF55)</name>
    <dbReference type="NCBI Taxonomy" id="988480"/>
    <lineage>
        <taxon>Eukaryota</taxon>
        <taxon>Fungi</taxon>
        <taxon>Fungi incertae sedis</taxon>
        <taxon>Cryptomycota</taxon>
        <taxon>Cryptomycota incertae sedis</taxon>
        <taxon>Rozella</taxon>
    </lineage>
</organism>
<evidence type="ECO:0000313" key="3">
    <source>
        <dbReference type="Proteomes" id="UP000281549"/>
    </source>
</evidence>
<feature type="non-terminal residue" evidence="2">
    <location>
        <position position="220"/>
    </location>
</feature>
<sequence>VKVIVKEGMVCGKIQTYQAPMNIDLNQMNNQATEMETIKIIQINHQEIVQESFVHLLKLLLELKDVVKSLFKEIVQSVARAKESDERKISSVYLPKYISDENNSKNDCFELEEFSSSLIPKMMHREPKLKDGKVLLQSSLNHDNQNKRLSQLPFGLNKSGKENKMHIEQTYLLKQNITPMQIKRDGNIGNECCISSGKDIPGEKVSGNKIQDDLKHESKK</sequence>
<evidence type="ECO:0000313" key="2">
    <source>
        <dbReference type="EMBL" id="RKP15934.1"/>
    </source>
</evidence>
<name>A0A4P9YAI0_ROZAC</name>
<dbReference type="Proteomes" id="UP000281549">
    <property type="component" value="Unassembled WGS sequence"/>
</dbReference>
<protein>
    <submittedName>
        <fullName evidence="2">Uncharacterized protein</fullName>
    </submittedName>
</protein>
<feature type="non-terminal residue" evidence="2">
    <location>
        <position position="1"/>
    </location>
</feature>
<proteinExistence type="predicted"/>